<protein>
    <submittedName>
        <fullName evidence="2">Helix-turn-helix transcriptional regulator</fullName>
    </submittedName>
</protein>
<reference evidence="2" key="1">
    <citation type="submission" date="2021-01" db="EMBL/GenBank/DDBJ databases">
        <title>Rhizobium sp. strain KVB221 16S ribosomal RNA gene Genome sequencing and assembly.</title>
        <authorList>
            <person name="Kang M."/>
        </authorList>
    </citation>
    <scope>NUCLEOTIDE SEQUENCE</scope>
    <source>
        <strain evidence="2">KVB221</strain>
    </source>
</reference>
<dbReference type="InterPro" id="IPR036388">
    <property type="entry name" value="WH-like_DNA-bd_sf"/>
</dbReference>
<dbReference type="InterPro" id="IPR016032">
    <property type="entry name" value="Sig_transdc_resp-reg_C-effctor"/>
</dbReference>
<evidence type="ECO:0000313" key="2">
    <source>
        <dbReference type="EMBL" id="MBL0374601.1"/>
    </source>
</evidence>
<gene>
    <name evidence="2" type="ORF">JJB09_21550</name>
</gene>
<dbReference type="SUPFAM" id="SSF46894">
    <property type="entry name" value="C-terminal effector domain of the bipartite response regulators"/>
    <property type="match status" value="1"/>
</dbReference>
<name>A0A937CP77_9HYPH</name>
<comment type="caution">
    <text evidence="2">The sequence shown here is derived from an EMBL/GenBank/DDBJ whole genome shotgun (WGS) entry which is preliminary data.</text>
</comment>
<accession>A0A937CP77</accession>
<dbReference type="EMBL" id="JAEQNC010000014">
    <property type="protein sequence ID" value="MBL0374601.1"/>
    <property type="molecule type" value="Genomic_DNA"/>
</dbReference>
<dbReference type="RefSeq" id="WP_201663146.1">
    <property type="nucleotide sequence ID" value="NZ_JAEQNC010000014.1"/>
</dbReference>
<proteinExistence type="predicted"/>
<dbReference type="Gene3D" id="1.10.10.10">
    <property type="entry name" value="Winged helix-like DNA-binding domain superfamily/Winged helix DNA-binding domain"/>
    <property type="match status" value="1"/>
</dbReference>
<dbReference type="AlphaFoldDB" id="A0A937CP77"/>
<dbReference type="Proteomes" id="UP000633219">
    <property type="component" value="Unassembled WGS sequence"/>
</dbReference>
<sequence length="365" mass="39677">MTDTAQTIDRIYEAAFVPENWYSVLDRMARSIDAEGTLLFCATDSTSRSLVSDGIVDLVDKFNEQKWSSRNIRAARLFAACHEGFLNDGDLFTQDEMSEEPMYKDFLRPNGFGFGAATAIQLPSGDRLIFSIEKKKVKGPVDRGSIDYLDQLRPHLARAALMSSRLEFERMNAAIEALQLTGLPSAVLGFDGKVLASNQLFENFSQQVAIGARDQIRCVHSAGNALLANAISRAQANPMQMAHASHSFPLPQHQNAAPAIVHLVPVRGSARDIFVRAAYFLIVTPVDRSRVPSAEVIQGLFDLSPAEARVARSIAAGSDVSATANRLSLSAETVRSHVKAILSKSGMSRQADFVAAIASIRPVGE</sequence>
<dbReference type="Pfam" id="PF00196">
    <property type="entry name" value="GerE"/>
    <property type="match status" value="1"/>
</dbReference>
<evidence type="ECO:0000313" key="3">
    <source>
        <dbReference type="Proteomes" id="UP000633219"/>
    </source>
</evidence>
<dbReference type="SMART" id="SM00421">
    <property type="entry name" value="HTH_LUXR"/>
    <property type="match status" value="1"/>
</dbReference>
<evidence type="ECO:0000259" key="1">
    <source>
        <dbReference type="SMART" id="SM00421"/>
    </source>
</evidence>
<keyword evidence="3" id="KW-1185">Reference proteome</keyword>
<dbReference type="InterPro" id="IPR000792">
    <property type="entry name" value="Tscrpt_reg_LuxR_C"/>
</dbReference>
<dbReference type="GO" id="GO:0003677">
    <property type="term" value="F:DNA binding"/>
    <property type="evidence" value="ECO:0007669"/>
    <property type="project" value="InterPro"/>
</dbReference>
<feature type="domain" description="HTH luxR-type" evidence="1">
    <location>
        <begin position="300"/>
        <end position="357"/>
    </location>
</feature>
<dbReference type="PRINTS" id="PR00038">
    <property type="entry name" value="HTHLUXR"/>
</dbReference>
<organism evidence="2 3">
    <name type="scientific">Rhizobium setariae</name>
    <dbReference type="NCBI Taxonomy" id="2801340"/>
    <lineage>
        <taxon>Bacteria</taxon>
        <taxon>Pseudomonadati</taxon>
        <taxon>Pseudomonadota</taxon>
        <taxon>Alphaproteobacteria</taxon>
        <taxon>Hyphomicrobiales</taxon>
        <taxon>Rhizobiaceae</taxon>
        <taxon>Rhizobium/Agrobacterium group</taxon>
        <taxon>Rhizobium</taxon>
    </lineage>
</organism>
<dbReference type="GO" id="GO:0006355">
    <property type="term" value="P:regulation of DNA-templated transcription"/>
    <property type="evidence" value="ECO:0007669"/>
    <property type="project" value="InterPro"/>
</dbReference>